<feature type="compositionally biased region" description="Basic and acidic residues" evidence="1">
    <location>
        <begin position="74"/>
        <end position="87"/>
    </location>
</feature>
<evidence type="ECO:0000313" key="4">
    <source>
        <dbReference type="Proteomes" id="UP001295423"/>
    </source>
</evidence>
<reference evidence="3" key="1">
    <citation type="submission" date="2023-08" db="EMBL/GenBank/DDBJ databases">
        <authorList>
            <person name="Audoor S."/>
            <person name="Bilcke G."/>
        </authorList>
    </citation>
    <scope>NUCLEOTIDE SEQUENCE</scope>
</reference>
<organism evidence="3 4">
    <name type="scientific">Cylindrotheca closterium</name>
    <dbReference type="NCBI Taxonomy" id="2856"/>
    <lineage>
        <taxon>Eukaryota</taxon>
        <taxon>Sar</taxon>
        <taxon>Stramenopiles</taxon>
        <taxon>Ochrophyta</taxon>
        <taxon>Bacillariophyta</taxon>
        <taxon>Bacillariophyceae</taxon>
        <taxon>Bacillariophycidae</taxon>
        <taxon>Bacillariales</taxon>
        <taxon>Bacillariaceae</taxon>
        <taxon>Cylindrotheca</taxon>
    </lineage>
</organism>
<feature type="chain" id="PRO_5042058577" description="PS II complex 12 kDa extrinsic protein" evidence="2">
    <location>
        <begin position="19"/>
        <end position="99"/>
    </location>
</feature>
<name>A0AAD2FJ34_9STRA</name>
<dbReference type="AlphaFoldDB" id="A0AAD2FJ34"/>
<keyword evidence="2" id="KW-0732">Signal</keyword>
<gene>
    <name evidence="3" type="ORF">CYCCA115_LOCUS4291</name>
</gene>
<evidence type="ECO:0000256" key="1">
    <source>
        <dbReference type="SAM" id="MobiDB-lite"/>
    </source>
</evidence>
<feature type="region of interest" description="Disordered" evidence="1">
    <location>
        <begin position="57"/>
        <end position="87"/>
    </location>
</feature>
<proteinExistence type="predicted"/>
<dbReference type="EMBL" id="CAKOGP040000424">
    <property type="protein sequence ID" value="CAJ1934954.1"/>
    <property type="molecule type" value="Genomic_DNA"/>
</dbReference>
<dbReference type="Proteomes" id="UP001295423">
    <property type="component" value="Unassembled WGS sequence"/>
</dbReference>
<evidence type="ECO:0000313" key="3">
    <source>
        <dbReference type="EMBL" id="CAJ1934954.1"/>
    </source>
</evidence>
<comment type="caution">
    <text evidence="3">The sequence shown here is derived from an EMBL/GenBank/DDBJ whole genome shotgun (WGS) entry which is preliminary data.</text>
</comment>
<keyword evidence="4" id="KW-1185">Reference proteome</keyword>
<evidence type="ECO:0008006" key="5">
    <source>
        <dbReference type="Google" id="ProtNLM"/>
    </source>
</evidence>
<sequence>MTFRRLLVTLCCITCQYAYTLQAFEVPISRRAALGSFAAAMTVPNVVMASPETKDEINTADSKATAEKQSAAKKKAEKEARRMAEETKKRLAVGRIGTI</sequence>
<feature type="signal peptide" evidence="2">
    <location>
        <begin position="1"/>
        <end position="18"/>
    </location>
</feature>
<protein>
    <recommendedName>
        <fullName evidence="5">PS II complex 12 kDa extrinsic protein</fullName>
    </recommendedName>
</protein>
<evidence type="ECO:0000256" key="2">
    <source>
        <dbReference type="SAM" id="SignalP"/>
    </source>
</evidence>
<accession>A0AAD2FJ34</accession>